<evidence type="ECO:0000313" key="3">
    <source>
        <dbReference type="Proteomes" id="UP001057998"/>
    </source>
</evidence>
<keyword evidence="3" id="KW-1185">Reference proteome</keyword>
<dbReference type="RefSeq" id="WP_255387849.1">
    <property type="nucleotide sequence ID" value="NZ_CP101508.1"/>
</dbReference>
<gene>
    <name evidence="2" type="ORF">NNL38_09710</name>
</gene>
<evidence type="ECO:0000259" key="1">
    <source>
        <dbReference type="Pfam" id="PF13283"/>
    </source>
</evidence>
<dbReference type="InterPro" id="IPR025137">
    <property type="entry name" value="NfrA_C"/>
</dbReference>
<sequence length="1021" mass="116855">MLLVFCQASGGSLVWAAEPAGDIYQGLTEYQQFRTYPYIDKAFRKEQQQDYDAALAEVNRALKLLPEHVPFLKYAYTLSVKAGRPEEELEHLVIRIPAEQRDDLLLDLRLKASENAQLYAPFELETMTQGLSDAQIQQWYLTHLYAIESRKGATAALNWSLKQPERFKSAEARRFEAYTLYQLHRYPQAVVILEPLVEQQPVRDKDLEYLAQMYMSLGQAAAFRQTVARIPDDGVKKRLWESYVDELLSTNRLAEAKTVLNTLAQAGLLTDRHREQRARLNMLSTAQLQQITEERRVLSPCMKEAMRLAQAHEDERGRVVLAQCPVEDNPVKWLALAESLGAYSLLAEQSFQSPELARKRRAVLVKHYQQQGEWRRVIALLRHSRREGDRKVLAEAMRQVGMGEDAAKILFELYQRTRNVAYLDAATYTLSTLSEPQPARQAAMFTEGMRLTPKAFLKHANLVNRAATLAYQNVAWFTVSQIDLLNTALAESAKVGPYKWQVQGKCNALTPQDRYATARFARRVVAYCLVAEQPEAAAKLYAATLSETPSLAESTIVARWYAQAQAYRQSYPYWRNMNAAVLSEGDRYLYIRTLYEVGEFELAELYWRNTDFEQDNPYWWLLGLNLAAELNDQRVFDTRLKLAFYRAPSPQVARQLAERYLATGDTQALRVLTATVVEKDAADQRGEMSATLGYLLAPTSPLLAEKLFRQAVQVEPYRTDLTLKSEYARVAAENGRKVRAAELYAENIDQLAANATLEVGQRQQLDYFRRAHRDLEQGWKFTVAGWVGESNGQAVPGYSDVTGDFFLYEEARYYLDETWLPRSALSLAGLHSGQYRSGNGSEATHELDLGFVYQPLKNWNYYLKAGLKQSFSGGGSQTRPYVRFSADVFSRDAWSKSWKLGQAHWLYQNLYLDGLYYLNRDDGHALYGRYELGQTFKIAVRHRQLLTPYGFGQRSENESKLARQQDSRVGLGASWRWEWYPSHYDGYDVVSEVGLEWQHILDSDALEDTGNAVLLRFSSFF</sequence>
<dbReference type="Proteomes" id="UP001057998">
    <property type="component" value="Chromosome 1"/>
</dbReference>
<dbReference type="InterPro" id="IPR011990">
    <property type="entry name" value="TPR-like_helical_dom_sf"/>
</dbReference>
<dbReference type="Pfam" id="PF13283">
    <property type="entry name" value="NfrA_C"/>
    <property type="match status" value="1"/>
</dbReference>
<dbReference type="EMBL" id="CP101508">
    <property type="protein sequence ID" value="UTV26639.1"/>
    <property type="molecule type" value="Genomic_DNA"/>
</dbReference>
<accession>A0ABY5GC17</accession>
<protein>
    <recommendedName>
        <fullName evidence="1">Bacteriophage N4 adsorption protein A C-terminal domain-containing protein</fullName>
    </recommendedName>
</protein>
<feature type="domain" description="Bacteriophage N4 adsorption protein A C-terminal" evidence="1">
    <location>
        <begin position="847"/>
        <end position="1008"/>
    </location>
</feature>
<reference evidence="2" key="1">
    <citation type="submission" date="2022-07" db="EMBL/GenBank/DDBJ databases">
        <title>Genome sequencing of Photobacterium atrarenae GJH2-4.</title>
        <authorList>
            <person name="Park S.-J."/>
        </authorList>
    </citation>
    <scope>NUCLEOTIDE SEQUENCE</scope>
    <source>
        <strain evidence="2">GJH2-4</strain>
    </source>
</reference>
<organism evidence="2 3">
    <name type="scientific">Photobacterium atrarenae</name>
    <dbReference type="NCBI Taxonomy" id="865757"/>
    <lineage>
        <taxon>Bacteria</taxon>
        <taxon>Pseudomonadati</taxon>
        <taxon>Pseudomonadota</taxon>
        <taxon>Gammaproteobacteria</taxon>
        <taxon>Vibrionales</taxon>
        <taxon>Vibrionaceae</taxon>
        <taxon>Photobacterium</taxon>
    </lineage>
</organism>
<name>A0ABY5GC17_9GAMM</name>
<evidence type="ECO:0000313" key="2">
    <source>
        <dbReference type="EMBL" id="UTV26639.1"/>
    </source>
</evidence>
<proteinExistence type="predicted"/>
<dbReference type="SUPFAM" id="SSF48452">
    <property type="entry name" value="TPR-like"/>
    <property type="match status" value="1"/>
</dbReference>